<evidence type="ECO:0000256" key="3">
    <source>
        <dbReference type="ARBA" id="ARBA00022833"/>
    </source>
</evidence>
<keyword evidence="1" id="KW-0479">Metal-binding</keyword>
<sequence length="258" mass="31352">MKFQKEDQDCIEIKRYLNDNSSHIPSRVNHMAIKKTYRIMRRAYFWPGMYLDVKKFINECDRCCKSKKALHNCYTEGTNVFPASIVYGHELEIPNLDEYDTSLYWLRDRENENRRVKKNFDKTVPNGMTYWKNNYRINDKKVKKLDDPYVPRNINWIDEEKDNNPCYDRKQKNNITLLKYCICKMSENDTDFMIECSECLNWFHGKCIKIKKRHLVNKNYYCPEYKIKKEKNNYVDTYILDNLNTSEMAESRIRNKRN</sequence>
<gene>
    <name evidence="5" type="ORF">A3Q56_01907</name>
</gene>
<name>A0A177B880_9BILA</name>
<dbReference type="Pfam" id="PF00628">
    <property type="entry name" value="PHD"/>
    <property type="match status" value="1"/>
</dbReference>
<keyword evidence="6" id="KW-1185">Reference proteome</keyword>
<comment type="caution">
    <text evidence="5">The sequence shown here is derived from an EMBL/GenBank/DDBJ whole genome shotgun (WGS) entry which is preliminary data.</text>
</comment>
<evidence type="ECO:0000259" key="4">
    <source>
        <dbReference type="SMART" id="SM00249"/>
    </source>
</evidence>
<dbReference type="AlphaFoldDB" id="A0A177B880"/>
<evidence type="ECO:0000313" key="5">
    <source>
        <dbReference type="EMBL" id="OAF70340.1"/>
    </source>
</evidence>
<reference evidence="5 6" key="1">
    <citation type="submission" date="2016-04" db="EMBL/GenBank/DDBJ databases">
        <title>The genome of Intoshia linei affirms orthonectids as highly simplified spiralians.</title>
        <authorList>
            <person name="Mikhailov K.V."/>
            <person name="Slusarev G.S."/>
            <person name="Nikitin M.A."/>
            <person name="Logacheva M.D."/>
            <person name="Penin A."/>
            <person name="Aleoshin V."/>
            <person name="Panchin Y.V."/>
        </authorList>
    </citation>
    <scope>NUCLEOTIDE SEQUENCE [LARGE SCALE GENOMIC DNA]</scope>
    <source>
        <strain evidence="5">Intl2013</strain>
        <tissue evidence="5">Whole animal</tissue>
    </source>
</reference>
<dbReference type="Proteomes" id="UP000078046">
    <property type="component" value="Unassembled WGS sequence"/>
</dbReference>
<organism evidence="5 6">
    <name type="scientific">Intoshia linei</name>
    <dbReference type="NCBI Taxonomy" id="1819745"/>
    <lineage>
        <taxon>Eukaryota</taxon>
        <taxon>Metazoa</taxon>
        <taxon>Spiralia</taxon>
        <taxon>Lophotrochozoa</taxon>
        <taxon>Mesozoa</taxon>
        <taxon>Orthonectida</taxon>
        <taxon>Rhopaluridae</taxon>
        <taxon>Intoshia</taxon>
    </lineage>
</organism>
<dbReference type="InterPro" id="IPR019787">
    <property type="entry name" value="Znf_PHD-finger"/>
</dbReference>
<dbReference type="PANTHER" id="PTHR47266">
    <property type="entry name" value="ENDONUCLEASE-RELATED"/>
    <property type="match status" value="1"/>
</dbReference>
<dbReference type="SMART" id="SM00249">
    <property type="entry name" value="PHD"/>
    <property type="match status" value="1"/>
</dbReference>
<dbReference type="Gene3D" id="1.10.340.70">
    <property type="match status" value="1"/>
</dbReference>
<dbReference type="OrthoDB" id="6288059at2759"/>
<evidence type="ECO:0000256" key="1">
    <source>
        <dbReference type="ARBA" id="ARBA00022723"/>
    </source>
</evidence>
<dbReference type="Gene3D" id="3.30.40.10">
    <property type="entry name" value="Zinc/RING finger domain, C3HC4 (zinc finger)"/>
    <property type="match status" value="1"/>
</dbReference>
<accession>A0A177B880</accession>
<evidence type="ECO:0000256" key="2">
    <source>
        <dbReference type="ARBA" id="ARBA00022771"/>
    </source>
</evidence>
<protein>
    <recommendedName>
        <fullName evidence="4">Zinc finger PHD-type domain-containing protein</fullName>
    </recommendedName>
</protein>
<dbReference type="Pfam" id="PF17921">
    <property type="entry name" value="Integrase_H2C2"/>
    <property type="match status" value="1"/>
</dbReference>
<keyword evidence="2" id="KW-0863">Zinc-finger</keyword>
<dbReference type="GO" id="GO:0008270">
    <property type="term" value="F:zinc ion binding"/>
    <property type="evidence" value="ECO:0007669"/>
    <property type="project" value="UniProtKB-KW"/>
</dbReference>
<feature type="domain" description="Zinc finger PHD-type" evidence="4">
    <location>
        <begin position="180"/>
        <end position="226"/>
    </location>
</feature>
<dbReference type="InterPro" id="IPR013083">
    <property type="entry name" value="Znf_RING/FYVE/PHD"/>
</dbReference>
<keyword evidence="3" id="KW-0862">Zinc</keyword>
<dbReference type="InterPro" id="IPR041588">
    <property type="entry name" value="Integrase_H2C2"/>
</dbReference>
<dbReference type="InterPro" id="IPR001965">
    <property type="entry name" value="Znf_PHD"/>
</dbReference>
<dbReference type="EMBL" id="LWCA01000159">
    <property type="protein sequence ID" value="OAF70340.1"/>
    <property type="molecule type" value="Genomic_DNA"/>
</dbReference>
<dbReference type="InterPro" id="IPR011011">
    <property type="entry name" value="Znf_FYVE_PHD"/>
</dbReference>
<dbReference type="InterPro" id="IPR052160">
    <property type="entry name" value="Gypsy_RT_Integrase-like"/>
</dbReference>
<dbReference type="SUPFAM" id="SSF57903">
    <property type="entry name" value="FYVE/PHD zinc finger"/>
    <property type="match status" value="1"/>
</dbReference>
<proteinExistence type="predicted"/>
<evidence type="ECO:0000313" key="6">
    <source>
        <dbReference type="Proteomes" id="UP000078046"/>
    </source>
</evidence>